<dbReference type="InterPro" id="IPR029759">
    <property type="entry name" value="GPX_AS"/>
</dbReference>
<evidence type="ECO:0000256" key="5">
    <source>
        <dbReference type="RuleBase" id="RU000499"/>
    </source>
</evidence>
<evidence type="ECO:0000256" key="1">
    <source>
        <dbReference type="ARBA" id="ARBA00006926"/>
    </source>
</evidence>
<comment type="caution">
    <text evidence="7">The sequence shown here is derived from an EMBL/GenBank/DDBJ whole genome shotgun (WGS) entry which is preliminary data.</text>
</comment>
<accession>A0A937HIG4</accession>
<dbReference type="PROSITE" id="PS00460">
    <property type="entry name" value="GLUTATHIONE_PEROXID_1"/>
    <property type="match status" value="1"/>
</dbReference>
<feature type="domain" description="Thioredoxin" evidence="6">
    <location>
        <begin position="12"/>
        <end position="171"/>
    </location>
</feature>
<dbReference type="EMBL" id="JADHOK010000096">
    <property type="protein sequence ID" value="MBL6762272.1"/>
    <property type="molecule type" value="Genomic_DNA"/>
</dbReference>
<dbReference type="GO" id="GO:0004601">
    <property type="term" value="F:peroxidase activity"/>
    <property type="evidence" value="ECO:0007669"/>
    <property type="project" value="UniProtKB-KW"/>
</dbReference>
<dbReference type="PROSITE" id="PS51352">
    <property type="entry name" value="THIOREDOXIN_2"/>
    <property type="match status" value="1"/>
</dbReference>
<keyword evidence="3 5" id="KW-0560">Oxidoreductase</keyword>
<reference evidence="7" key="1">
    <citation type="submission" date="2020-10" db="EMBL/GenBank/DDBJ databases">
        <title>Microbiome of the Black Sea water column analyzed by genome centric metagenomics.</title>
        <authorList>
            <person name="Cabello-Yeves P.J."/>
            <person name="Callieri C."/>
            <person name="Picazo A."/>
            <person name="Mehrshad M."/>
            <person name="Haro-Moreno J.M."/>
            <person name="Roda-Garcia J."/>
            <person name="Dzembekova N."/>
            <person name="Slabakova V."/>
            <person name="Slabakova N."/>
            <person name="Moncheva S."/>
            <person name="Rodriguez-Valera F."/>
        </authorList>
    </citation>
    <scope>NUCLEOTIDE SEQUENCE</scope>
    <source>
        <strain evidence="7">BS307-5m-G5</strain>
    </source>
</reference>
<evidence type="ECO:0000256" key="3">
    <source>
        <dbReference type="ARBA" id="ARBA00023002"/>
    </source>
</evidence>
<sequence length="173" mass="18870">MAGPITGEAAGEAAFETAHDFTLPSIDGADIALADYRGKAVLVVNTASYCGFTKQYDGLQALWDGYRDKGLVVLGVPSNDFGRQEPGAKDQIKEFCEVNFAIDFPMSDKLTVKGADAHPFYKWLKAETGATPKWNFHKFLIAPDGRAVRDFSSLTKPQSKKIIRAVEAVLPQN</sequence>
<feature type="active site" evidence="4">
    <location>
        <position position="50"/>
    </location>
</feature>
<evidence type="ECO:0000256" key="4">
    <source>
        <dbReference type="PIRSR" id="PIRSR000303-1"/>
    </source>
</evidence>
<evidence type="ECO:0000259" key="6">
    <source>
        <dbReference type="PROSITE" id="PS51352"/>
    </source>
</evidence>
<dbReference type="PRINTS" id="PR01011">
    <property type="entry name" value="GLUTPROXDASE"/>
</dbReference>
<proteinExistence type="inferred from homology"/>
<evidence type="ECO:0000313" key="7">
    <source>
        <dbReference type="EMBL" id="MBL6762272.1"/>
    </source>
</evidence>
<gene>
    <name evidence="7" type="ORF">ISQ19_06210</name>
</gene>
<dbReference type="Gene3D" id="3.40.30.10">
    <property type="entry name" value="Glutaredoxin"/>
    <property type="match status" value="1"/>
</dbReference>
<keyword evidence="2 5" id="KW-0575">Peroxidase</keyword>
<organism evidence="7 8">
    <name type="scientific">PS1 clade bacterium</name>
    <dbReference type="NCBI Taxonomy" id="2175152"/>
    <lineage>
        <taxon>Bacteria</taxon>
        <taxon>Pseudomonadati</taxon>
        <taxon>Pseudomonadota</taxon>
        <taxon>Alphaproteobacteria</taxon>
        <taxon>PS1 clade</taxon>
    </lineage>
</organism>
<name>A0A937HIG4_9PROT</name>
<dbReference type="AlphaFoldDB" id="A0A937HIG4"/>
<dbReference type="InterPro" id="IPR036249">
    <property type="entry name" value="Thioredoxin-like_sf"/>
</dbReference>
<dbReference type="PROSITE" id="PS51355">
    <property type="entry name" value="GLUTATHIONE_PEROXID_3"/>
    <property type="match status" value="1"/>
</dbReference>
<dbReference type="GO" id="GO:0034599">
    <property type="term" value="P:cellular response to oxidative stress"/>
    <property type="evidence" value="ECO:0007669"/>
    <property type="project" value="TreeGrafter"/>
</dbReference>
<evidence type="ECO:0000256" key="2">
    <source>
        <dbReference type="ARBA" id="ARBA00022559"/>
    </source>
</evidence>
<dbReference type="PANTHER" id="PTHR11592:SF78">
    <property type="entry name" value="GLUTATHIONE PEROXIDASE"/>
    <property type="match status" value="1"/>
</dbReference>
<evidence type="ECO:0000313" key="8">
    <source>
        <dbReference type="Proteomes" id="UP000785783"/>
    </source>
</evidence>
<dbReference type="InterPro" id="IPR013766">
    <property type="entry name" value="Thioredoxin_domain"/>
</dbReference>
<dbReference type="Proteomes" id="UP000785783">
    <property type="component" value="Unassembled WGS sequence"/>
</dbReference>
<dbReference type="Pfam" id="PF00255">
    <property type="entry name" value="GSHPx"/>
    <property type="match status" value="1"/>
</dbReference>
<dbReference type="PANTHER" id="PTHR11592">
    <property type="entry name" value="GLUTATHIONE PEROXIDASE"/>
    <property type="match status" value="1"/>
</dbReference>
<dbReference type="InterPro" id="IPR000889">
    <property type="entry name" value="Glutathione_peroxidase"/>
</dbReference>
<protein>
    <recommendedName>
        <fullName evidence="5">Glutathione peroxidase</fullName>
    </recommendedName>
</protein>
<dbReference type="PIRSF" id="PIRSF000303">
    <property type="entry name" value="Glutathion_perox"/>
    <property type="match status" value="1"/>
</dbReference>
<comment type="similarity">
    <text evidence="1 5">Belongs to the glutathione peroxidase family.</text>
</comment>
<dbReference type="CDD" id="cd00340">
    <property type="entry name" value="GSH_Peroxidase"/>
    <property type="match status" value="1"/>
</dbReference>
<dbReference type="SUPFAM" id="SSF52833">
    <property type="entry name" value="Thioredoxin-like"/>
    <property type="match status" value="1"/>
</dbReference>